<dbReference type="InterPro" id="IPR050855">
    <property type="entry name" value="NDM-1-like"/>
</dbReference>
<comment type="caution">
    <text evidence="2">The sequence shown here is derived from an EMBL/GenBank/DDBJ whole genome shotgun (WGS) entry which is preliminary data.</text>
</comment>
<dbReference type="PANTHER" id="PTHR42951">
    <property type="entry name" value="METALLO-BETA-LACTAMASE DOMAIN-CONTAINING"/>
    <property type="match status" value="1"/>
</dbReference>
<keyword evidence="3" id="KW-1185">Reference proteome</keyword>
<feature type="domain" description="Metallo-beta-lactamase" evidence="1">
    <location>
        <begin position="24"/>
        <end position="230"/>
    </location>
</feature>
<evidence type="ECO:0000259" key="1">
    <source>
        <dbReference type="SMART" id="SM00849"/>
    </source>
</evidence>
<dbReference type="RefSeq" id="WP_225677006.1">
    <property type="nucleotide sequence ID" value="NZ_JAEDAH010000102.1"/>
</dbReference>
<dbReference type="Gene3D" id="3.60.15.10">
    <property type="entry name" value="Ribonuclease Z/Hydroxyacylglutathione hydrolase-like"/>
    <property type="match status" value="1"/>
</dbReference>
<dbReference type="SUPFAM" id="SSF56281">
    <property type="entry name" value="Metallo-hydrolase/oxidoreductase"/>
    <property type="match status" value="1"/>
</dbReference>
<dbReference type="Proteomes" id="UP000714380">
    <property type="component" value="Unassembled WGS sequence"/>
</dbReference>
<dbReference type="SMART" id="SM00849">
    <property type="entry name" value="Lactamase_B"/>
    <property type="match status" value="1"/>
</dbReference>
<dbReference type="InterPro" id="IPR037482">
    <property type="entry name" value="ST1585_MBL-fold"/>
</dbReference>
<dbReference type="EMBL" id="JAEDAH010000102">
    <property type="protein sequence ID" value="MCA6065248.1"/>
    <property type="molecule type" value="Genomic_DNA"/>
</dbReference>
<gene>
    <name evidence="2" type="ORF">I9W95_16755</name>
</gene>
<name>A0ABS7ZU08_9GAMM</name>
<dbReference type="InterPro" id="IPR036866">
    <property type="entry name" value="RibonucZ/Hydroxyglut_hydro"/>
</dbReference>
<proteinExistence type="predicted"/>
<organism evidence="2 3">
    <name type="scientific">Thalassolituus marinus</name>
    <dbReference type="NCBI Taxonomy" id="671053"/>
    <lineage>
        <taxon>Bacteria</taxon>
        <taxon>Pseudomonadati</taxon>
        <taxon>Pseudomonadota</taxon>
        <taxon>Gammaproteobacteria</taxon>
        <taxon>Oceanospirillales</taxon>
        <taxon>Oceanospirillaceae</taxon>
        <taxon>Thalassolituus</taxon>
    </lineage>
</organism>
<evidence type="ECO:0000313" key="3">
    <source>
        <dbReference type="Proteomes" id="UP000714380"/>
    </source>
</evidence>
<sequence length="319" mass="35249">MSVIPFSDEAQGIWQIDADYVDQGLACVYLLSQGDRLALVETGTNHTVPHILARIEQLGLTPEHLDYIILTHIHLDHAAGAGALMQLCPNAQLIVHPRGVRHMAEPAKLQAGTVAVYGEEQYQALYGELIAVDATRITEADDGFELDFNGRRLSFIDTPGHALHHVCIYDELSGGVFTGDTFGLSYRQLDSEAGNFLFVTTTPVHFDPQAMKTSIERILAFEPQWIYLTHYGRIRPSESNVKQLLDSLQAHVDIALAEKDQPEGRQQRLSAAVLEWLVAAWQAQNPDADATAARDFLKLDAGLNAQGLEVWLARMESQG</sequence>
<reference evidence="2 3" key="1">
    <citation type="submission" date="2020-12" db="EMBL/GenBank/DDBJ databases">
        <title>Novel Thalassolituus-related marine hydrocarbonoclastic bacteria mediated algae-derived hydrocarbons mineralization in twilight zone of the northern South China Sea.</title>
        <authorList>
            <person name="Dong C."/>
        </authorList>
    </citation>
    <scope>NUCLEOTIDE SEQUENCE [LARGE SCALE GENOMIC DNA]</scope>
    <source>
        <strain evidence="2 3">IMCC1826</strain>
    </source>
</reference>
<dbReference type="InterPro" id="IPR001279">
    <property type="entry name" value="Metallo-B-lactamas"/>
</dbReference>
<dbReference type="Pfam" id="PF00753">
    <property type="entry name" value="Lactamase_B"/>
    <property type="match status" value="1"/>
</dbReference>
<dbReference type="PANTHER" id="PTHR42951:SF22">
    <property type="entry name" value="METALLO BETA-LACTAMASE SUPERFAMILY LIPOPROTEIN"/>
    <property type="match status" value="1"/>
</dbReference>
<protein>
    <submittedName>
        <fullName evidence="2">MBL fold metallo-hydrolase</fullName>
    </submittedName>
</protein>
<accession>A0ABS7ZU08</accession>
<dbReference type="CDD" id="cd07726">
    <property type="entry name" value="ST1585-like_MBL-fold"/>
    <property type="match status" value="1"/>
</dbReference>
<evidence type="ECO:0000313" key="2">
    <source>
        <dbReference type="EMBL" id="MCA6065248.1"/>
    </source>
</evidence>